<protein>
    <submittedName>
        <fullName evidence="1">Uncharacterized protein</fullName>
    </submittedName>
</protein>
<comment type="caution">
    <text evidence="1">The sequence shown here is derived from an EMBL/GenBank/DDBJ whole genome shotgun (WGS) entry which is preliminary data.</text>
</comment>
<dbReference type="Proteomes" id="UP000177349">
    <property type="component" value="Unassembled WGS sequence"/>
</dbReference>
<proteinExistence type="predicted"/>
<evidence type="ECO:0000313" key="2">
    <source>
        <dbReference type="Proteomes" id="UP000177349"/>
    </source>
</evidence>
<organism evidence="1 2">
    <name type="scientific">Candidatus Komeilibacteria bacterium RIFCSPLOWO2_01_FULL_53_11</name>
    <dbReference type="NCBI Taxonomy" id="1798552"/>
    <lineage>
        <taxon>Bacteria</taxon>
        <taxon>Candidatus Komeiliibacteriota</taxon>
    </lineage>
</organism>
<name>A0A1G2BRJ8_9BACT</name>
<dbReference type="AlphaFoldDB" id="A0A1G2BRJ8"/>
<gene>
    <name evidence="1" type="ORF">A3B31_02105</name>
</gene>
<dbReference type="EMBL" id="MHKN01000042">
    <property type="protein sequence ID" value="OGY91456.1"/>
    <property type="molecule type" value="Genomic_DNA"/>
</dbReference>
<evidence type="ECO:0000313" key="1">
    <source>
        <dbReference type="EMBL" id="OGY91456.1"/>
    </source>
</evidence>
<sequence length="119" mass="13620">MGTMSGNTKNDITLRFFIYYDKRDKEFVGVCIDLGIIKTGNDPSRVKIDLENAAIGYVEAVEKADLPEYLLNQKPPKQYLEIFENIILALKQRPFRQPKHNVSEAQAFSRSVRELCPVV</sequence>
<accession>A0A1G2BRJ8</accession>
<reference evidence="1 2" key="1">
    <citation type="journal article" date="2016" name="Nat. Commun.">
        <title>Thousands of microbial genomes shed light on interconnected biogeochemical processes in an aquifer system.</title>
        <authorList>
            <person name="Anantharaman K."/>
            <person name="Brown C.T."/>
            <person name="Hug L.A."/>
            <person name="Sharon I."/>
            <person name="Castelle C.J."/>
            <person name="Probst A.J."/>
            <person name="Thomas B.C."/>
            <person name="Singh A."/>
            <person name="Wilkins M.J."/>
            <person name="Karaoz U."/>
            <person name="Brodie E.L."/>
            <person name="Williams K.H."/>
            <person name="Hubbard S.S."/>
            <person name="Banfield J.F."/>
        </authorList>
    </citation>
    <scope>NUCLEOTIDE SEQUENCE [LARGE SCALE GENOMIC DNA]</scope>
</reference>